<dbReference type="Pfam" id="PF07690">
    <property type="entry name" value="MFS_1"/>
    <property type="match status" value="1"/>
</dbReference>
<evidence type="ECO:0000256" key="1">
    <source>
        <dbReference type="ARBA" id="ARBA00004141"/>
    </source>
</evidence>
<evidence type="ECO:0000256" key="5">
    <source>
        <dbReference type="ARBA" id="ARBA00023136"/>
    </source>
</evidence>
<feature type="transmembrane region" description="Helical" evidence="6">
    <location>
        <begin position="397"/>
        <end position="417"/>
    </location>
</feature>
<dbReference type="InterPro" id="IPR011701">
    <property type="entry name" value="MFS"/>
</dbReference>
<dbReference type="GO" id="GO:0005886">
    <property type="term" value="C:plasma membrane"/>
    <property type="evidence" value="ECO:0007669"/>
    <property type="project" value="TreeGrafter"/>
</dbReference>
<evidence type="ECO:0000313" key="8">
    <source>
        <dbReference type="EMBL" id="CAF1275064.1"/>
    </source>
</evidence>
<feature type="transmembrane region" description="Helical" evidence="6">
    <location>
        <begin position="100"/>
        <end position="119"/>
    </location>
</feature>
<feature type="transmembrane region" description="Helical" evidence="6">
    <location>
        <begin position="293"/>
        <end position="313"/>
    </location>
</feature>
<evidence type="ECO:0000313" key="9">
    <source>
        <dbReference type="EMBL" id="CAF1347673.1"/>
    </source>
</evidence>
<dbReference type="PANTHER" id="PTHR23502:SF132">
    <property type="entry name" value="POLYAMINE TRANSPORTER 2-RELATED"/>
    <property type="match status" value="1"/>
</dbReference>
<dbReference type="InterPro" id="IPR020846">
    <property type="entry name" value="MFS_dom"/>
</dbReference>
<dbReference type="PANTHER" id="PTHR23502">
    <property type="entry name" value="MAJOR FACILITATOR SUPERFAMILY"/>
    <property type="match status" value="1"/>
</dbReference>
<evidence type="ECO:0000256" key="3">
    <source>
        <dbReference type="ARBA" id="ARBA00022692"/>
    </source>
</evidence>
<dbReference type="PROSITE" id="PS50850">
    <property type="entry name" value="MFS"/>
    <property type="match status" value="1"/>
</dbReference>
<feature type="transmembrane region" description="Helical" evidence="6">
    <location>
        <begin position="423"/>
        <end position="445"/>
    </location>
</feature>
<proteinExistence type="predicted"/>
<evidence type="ECO:0000259" key="7">
    <source>
        <dbReference type="PROSITE" id="PS50850"/>
    </source>
</evidence>
<feature type="transmembrane region" description="Helical" evidence="6">
    <location>
        <begin position="68"/>
        <end position="88"/>
    </location>
</feature>
<organism evidence="9 11">
    <name type="scientific">Adineta ricciae</name>
    <name type="common">Rotifer</name>
    <dbReference type="NCBI Taxonomy" id="249248"/>
    <lineage>
        <taxon>Eukaryota</taxon>
        <taxon>Metazoa</taxon>
        <taxon>Spiralia</taxon>
        <taxon>Gnathifera</taxon>
        <taxon>Rotifera</taxon>
        <taxon>Eurotatoria</taxon>
        <taxon>Bdelloidea</taxon>
        <taxon>Adinetida</taxon>
        <taxon>Adinetidae</taxon>
        <taxon>Adineta</taxon>
    </lineage>
</organism>
<dbReference type="Proteomes" id="UP000663852">
    <property type="component" value="Unassembled WGS sequence"/>
</dbReference>
<protein>
    <recommendedName>
        <fullName evidence="7">Major facilitator superfamily (MFS) profile domain-containing protein</fullName>
    </recommendedName>
</protein>
<evidence type="ECO:0000256" key="6">
    <source>
        <dbReference type="SAM" id="Phobius"/>
    </source>
</evidence>
<dbReference type="Gene3D" id="1.20.1720.10">
    <property type="entry name" value="Multidrug resistance protein D"/>
    <property type="match status" value="1"/>
</dbReference>
<dbReference type="GO" id="GO:0022857">
    <property type="term" value="F:transmembrane transporter activity"/>
    <property type="evidence" value="ECO:0007669"/>
    <property type="project" value="InterPro"/>
</dbReference>
<gene>
    <name evidence="9" type="ORF">EDS130_LOCUS33095</name>
    <name evidence="8" type="ORF">XAT740_LOCUS27509</name>
</gene>
<feature type="domain" description="Major facilitator superfamily (MFS) profile" evidence="7">
    <location>
        <begin position="34"/>
        <end position="448"/>
    </location>
</feature>
<keyword evidence="10" id="KW-1185">Reference proteome</keyword>
<sequence>MSILYNSQKYTTSVEEKKLQSIYETYGQFQKLIILLNICALAVFSVFDELVYLPALPEIIKDFSTTETMGLLTISMYLFGLALSSLLWGTLSDYYGRKPIMTFAFVCLIFSGLGCYLSPNIYVFIIFRALQGCLVSASVVVAQGTIADVYDQNHRGEIYGIFYGCSSLSGLTGPVFGGEISQRYGWKSTFIFITIVVTVLLIIYVLSVPETHQYMVTRKYLDEKAIKLLEYDQSQEPKLINPCLPLCYLDHCSILPYLLPLVAGMLAFKCCGVILTTAMSLPPYSLSESTVGMLYIPLGISYLLGSVVGGELTDYVARRPFRISKIVEGRMIPGLLLSLITIVGLLLFGWTIAKVPHAIVPLTGQVLAVFGGSTTRPGILSYLTSKYQENSGSISSLAYSFQYLVASIVVSFIVPMIEIIHSGPFFTILAIVSLSTTIVAFVSIYQKFRSDQNSEMQSLL</sequence>
<name>A0A815H784_ADIRI</name>
<keyword evidence="4 6" id="KW-1133">Transmembrane helix</keyword>
<feature type="transmembrane region" description="Helical" evidence="6">
    <location>
        <begin position="189"/>
        <end position="209"/>
    </location>
</feature>
<feature type="transmembrane region" description="Helical" evidence="6">
    <location>
        <begin position="334"/>
        <end position="353"/>
    </location>
</feature>
<feature type="transmembrane region" description="Helical" evidence="6">
    <location>
        <begin position="32"/>
        <end position="56"/>
    </location>
</feature>
<comment type="caution">
    <text evidence="9">The sequence shown here is derived from an EMBL/GenBank/DDBJ whole genome shotgun (WGS) entry which is preliminary data.</text>
</comment>
<dbReference type="SUPFAM" id="SSF103473">
    <property type="entry name" value="MFS general substrate transporter"/>
    <property type="match status" value="1"/>
</dbReference>
<feature type="transmembrane region" description="Helical" evidence="6">
    <location>
        <begin position="365"/>
        <end position="385"/>
    </location>
</feature>
<dbReference type="EMBL" id="CAJNOJ010000260">
    <property type="protein sequence ID" value="CAF1347673.1"/>
    <property type="molecule type" value="Genomic_DNA"/>
</dbReference>
<feature type="transmembrane region" description="Helical" evidence="6">
    <location>
        <begin position="258"/>
        <end position="281"/>
    </location>
</feature>
<dbReference type="EMBL" id="CAJNOR010002300">
    <property type="protein sequence ID" value="CAF1275064.1"/>
    <property type="molecule type" value="Genomic_DNA"/>
</dbReference>
<dbReference type="Proteomes" id="UP000663828">
    <property type="component" value="Unassembled WGS sequence"/>
</dbReference>
<evidence type="ECO:0000256" key="2">
    <source>
        <dbReference type="ARBA" id="ARBA00022448"/>
    </source>
</evidence>
<evidence type="ECO:0000313" key="11">
    <source>
        <dbReference type="Proteomes" id="UP000663852"/>
    </source>
</evidence>
<dbReference type="OrthoDB" id="3936150at2759"/>
<keyword evidence="5 6" id="KW-0472">Membrane</keyword>
<evidence type="ECO:0000313" key="10">
    <source>
        <dbReference type="Proteomes" id="UP000663828"/>
    </source>
</evidence>
<dbReference type="AlphaFoldDB" id="A0A815H784"/>
<comment type="subcellular location">
    <subcellularLocation>
        <location evidence="1">Membrane</location>
        <topology evidence="1">Multi-pass membrane protein</topology>
    </subcellularLocation>
</comment>
<evidence type="ECO:0000256" key="4">
    <source>
        <dbReference type="ARBA" id="ARBA00022989"/>
    </source>
</evidence>
<keyword evidence="2" id="KW-0813">Transport</keyword>
<dbReference type="InterPro" id="IPR036259">
    <property type="entry name" value="MFS_trans_sf"/>
</dbReference>
<accession>A0A815H784</accession>
<reference evidence="9" key="1">
    <citation type="submission" date="2021-02" db="EMBL/GenBank/DDBJ databases">
        <authorList>
            <person name="Nowell W R."/>
        </authorList>
    </citation>
    <scope>NUCLEOTIDE SEQUENCE</scope>
</reference>
<keyword evidence="3 6" id="KW-0812">Transmembrane</keyword>